<dbReference type="Pfam" id="PF13432">
    <property type="entry name" value="TPR_16"/>
    <property type="match status" value="1"/>
</dbReference>
<dbReference type="AlphaFoldDB" id="A0A2A5B4D7"/>
<dbReference type="InterPro" id="IPR019734">
    <property type="entry name" value="TPR_rpt"/>
</dbReference>
<dbReference type="Gene3D" id="1.25.40.10">
    <property type="entry name" value="Tetratricopeptide repeat domain"/>
    <property type="match status" value="2"/>
</dbReference>
<protein>
    <submittedName>
        <fullName evidence="2">Uncharacterized protein</fullName>
    </submittedName>
</protein>
<dbReference type="SUPFAM" id="SSF48452">
    <property type="entry name" value="TPR-like"/>
    <property type="match status" value="1"/>
</dbReference>
<gene>
    <name evidence="2" type="ORF">COA96_05215</name>
</gene>
<evidence type="ECO:0000256" key="1">
    <source>
        <dbReference type="PROSITE-ProRule" id="PRU00339"/>
    </source>
</evidence>
<feature type="repeat" description="TPR" evidence="1">
    <location>
        <begin position="467"/>
        <end position="500"/>
    </location>
</feature>
<evidence type="ECO:0000313" key="2">
    <source>
        <dbReference type="EMBL" id="PCJ26403.1"/>
    </source>
</evidence>
<sequence length="631" mass="68081">MSLLMDALRKAEQAKKKAEQDSKLNMTVEAEVTQTEELLAVADAPTTVSPTLDILAVEDSPIDSKIKLDTTIEFEADDAVEDVQDSPSVLNAEKVGAYSEPELPDTNITAQVKEEISEKDAPDSSAEVKTKTEAETVNVITLPYSFESTKGQFDEPVAESEEPTDDNAQVHEALPSELELRDTVTAAVAQKNAEIASRQLKNQAATPGRPLDADALKTQAAHGSSDRDRRSAKSVFAAKKMPFGPKQKFQVAGTAVVIVVLGFGIYLYTELNNTSGIVIPLNSYAARDFSTSSVSDTNVIDSAVVNSEIEEPGLDTFVATTEDVQIDSVQIENSISGVIERDNTEDIAVVNEPPIEDSNIPVNVVTVAELNESISVEPDNTIEENSTVPADTSLGDANLAISSVGQTELSMPTDLAEPVNLISFSHRVTTSSINPLASQAYSAYQAGSLEQAKSLYQQVLVNSPLHRNALLGLATIAVINNETSQAIELYSRLIARDPSDPVARVGLSKIMPSGTPQQQEAELKRLVAEHPSVAPLAYALGNFLALQQRWPEAQQAYFNALQLAKTNALEAGQVNPDYAFNLAVSLEHLNQVRSAQTYYQQALEFSAVHPAGFDVQLVRNRLTNTSRMQAE</sequence>
<evidence type="ECO:0000313" key="3">
    <source>
        <dbReference type="Proteomes" id="UP000218327"/>
    </source>
</evidence>
<dbReference type="Proteomes" id="UP000218327">
    <property type="component" value="Unassembled WGS sequence"/>
</dbReference>
<dbReference type="SMART" id="SM00028">
    <property type="entry name" value="TPR"/>
    <property type="match status" value="4"/>
</dbReference>
<dbReference type="InterPro" id="IPR011990">
    <property type="entry name" value="TPR-like_helical_dom_sf"/>
</dbReference>
<accession>A0A2A5B4D7</accession>
<dbReference type="PROSITE" id="PS50005">
    <property type="entry name" value="TPR"/>
    <property type="match status" value="1"/>
</dbReference>
<dbReference type="EMBL" id="NVVJ01000011">
    <property type="protein sequence ID" value="PCJ26403.1"/>
    <property type="molecule type" value="Genomic_DNA"/>
</dbReference>
<keyword evidence="1" id="KW-0802">TPR repeat</keyword>
<name>A0A2A5B4D7_9GAMM</name>
<organism evidence="2 3">
    <name type="scientific">SAR86 cluster bacterium</name>
    <dbReference type="NCBI Taxonomy" id="2030880"/>
    <lineage>
        <taxon>Bacteria</taxon>
        <taxon>Pseudomonadati</taxon>
        <taxon>Pseudomonadota</taxon>
        <taxon>Gammaproteobacteria</taxon>
        <taxon>SAR86 cluster</taxon>
    </lineage>
</organism>
<proteinExistence type="predicted"/>
<reference evidence="3" key="1">
    <citation type="submission" date="2017-08" db="EMBL/GenBank/DDBJ databases">
        <title>A dynamic microbial community with high functional redundancy inhabits the cold, oxic subseafloor aquifer.</title>
        <authorList>
            <person name="Tully B.J."/>
            <person name="Wheat C.G."/>
            <person name="Glazer B.T."/>
            <person name="Huber J.A."/>
        </authorList>
    </citation>
    <scope>NUCLEOTIDE SEQUENCE [LARGE SCALE GENOMIC DNA]</scope>
</reference>
<comment type="caution">
    <text evidence="2">The sequence shown here is derived from an EMBL/GenBank/DDBJ whole genome shotgun (WGS) entry which is preliminary data.</text>
</comment>